<proteinExistence type="predicted"/>
<dbReference type="OrthoDB" id="747893at2759"/>
<evidence type="ECO:0000313" key="1">
    <source>
        <dbReference type="EMBL" id="KAD6119636.1"/>
    </source>
</evidence>
<sequence length="338" mass="37655">MEQELHDGMFWLPPEFHDEFVAGKPNLNSDLSSLGESVTETESDEEDYLNELSRKLVQSTIQDGFWKTECNFKFEDHHSKVLVGSPESTLCGCNQFSSRGSSNCPSPAPETARQEPSWDVLYAAAGEVARMRLAGEDSFKFISPQPPRKIPSPNPQIPAAQLIKQQMMKQQMLKQQMLQHHHHHHHHQYQQFVHQKMVRNDGGKMKPVAPPASIWPPLQQSQQQLLQSGSGMRAVFFGNPNTKRESTGTGVFLPRQIGAPTETRKKRGCSTVLLPDRVMHALNLNLEAQIRSNGGLSYDEVPERCIDGGDKAATGGDGSPATAGVDVLTVELRDWVRI</sequence>
<accession>A0A5N6PEV0</accession>
<evidence type="ECO:0000313" key="2">
    <source>
        <dbReference type="Proteomes" id="UP000326396"/>
    </source>
</evidence>
<dbReference type="PANTHER" id="PTHR33356:SF5">
    <property type="entry name" value="TIP41-LIKE PROTEIN"/>
    <property type="match status" value="1"/>
</dbReference>
<protein>
    <submittedName>
        <fullName evidence="1">Uncharacterized protein</fullName>
    </submittedName>
</protein>
<dbReference type="PANTHER" id="PTHR33356">
    <property type="entry name" value="TIP41-LIKE PROTEIN"/>
    <property type="match status" value="1"/>
</dbReference>
<keyword evidence="2" id="KW-1185">Reference proteome</keyword>
<organism evidence="1 2">
    <name type="scientific">Mikania micrantha</name>
    <name type="common">bitter vine</name>
    <dbReference type="NCBI Taxonomy" id="192012"/>
    <lineage>
        <taxon>Eukaryota</taxon>
        <taxon>Viridiplantae</taxon>
        <taxon>Streptophyta</taxon>
        <taxon>Embryophyta</taxon>
        <taxon>Tracheophyta</taxon>
        <taxon>Spermatophyta</taxon>
        <taxon>Magnoliopsida</taxon>
        <taxon>eudicotyledons</taxon>
        <taxon>Gunneridae</taxon>
        <taxon>Pentapetalae</taxon>
        <taxon>asterids</taxon>
        <taxon>campanulids</taxon>
        <taxon>Asterales</taxon>
        <taxon>Asteraceae</taxon>
        <taxon>Asteroideae</taxon>
        <taxon>Heliantheae alliance</taxon>
        <taxon>Eupatorieae</taxon>
        <taxon>Mikania</taxon>
    </lineage>
</organism>
<comment type="caution">
    <text evidence="1">The sequence shown here is derived from an EMBL/GenBank/DDBJ whole genome shotgun (WGS) entry which is preliminary data.</text>
</comment>
<dbReference type="AlphaFoldDB" id="A0A5N6PEV0"/>
<gene>
    <name evidence="1" type="ORF">E3N88_10907</name>
</gene>
<dbReference type="EMBL" id="SZYD01000005">
    <property type="protein sequence ID" value="KAD6119636.1"/>
    <property type="molecule type" value="Genomic_DNA"/>
</dbReference>
<reference evidence="1 2" key="1">
    <citation type="submission" date="2019-05" db="EMBL/GenBank/DDBJ databases">
        <title>Mikania micrantha, genome provides insights into the molecular mechanism of rapid growth.</title>
        <authorList>
            <person name="Liu B."/>
        </authorList>
    </citation>
    <scope>NUCLEOTIDE SEQUENCE [LARGE SCALE GENOMIC DNA]</scope>
    <source>
        <strain evidence="1">NLD-2019</strain>
        <tissue evidence="1">Leaf</tissue>
    </source>
</reference>
<dbReference type="Proteomes" id="UP000326396">
    <property type="component" value="Linkage Group LG13"/>
</dbReference>
<name>A0A5N6PEV0_9ASTR</name>